<feature type="transmembrane region" description="Helical" evidence="1">
    <location>
        <begin position="20"/>
        <end position="38"/>
    </location>
</feature>
<protein>
    <recommendedName>
        <fullName evidence="2">Low molecular weight protein antigen 6 PH domain-containing protein</fullName>
    </recommendedName>
</protein>
<reference evidence="4" key="1">
    <citation type="journal article" date="2019" name="Int. J. Syst. Evol. Microbiol.">
        <title>The Global Catalogue of Microorganisms (GCM) 10K type strain sequencing project: providing services to taxonomists for standard genome sequencing and annotation.</title>
        <authorList>
            <consortium name="The Broad Institute Genomics Platform"/>
            <consortium name="The Broad Institute Genome Sequencing Center for Infectious Disease"/>
            <person name="Wu L."/>
            <person name="Ma J."/>
        </authorList>
    </citation>
    <scope>NUCLEOTIDE SEQUENCE [LARGE SCALE GENOMIC DNA]</scope>
    <source>
        <strain evidence="4">JCM 17458</strain>
    </source>
</reference>
<dbReference type="EMBL" id="BAABAZ010000012">
    <property type="protein sequence ID" value="GAA4285434.1"/>
    <property type="molecule type" value="Genomic_DNA"/>
</dbReference>
<gene>
    <name evidence="3" type="ORF">GCM10022261_29650</name>
</gene>
<keyword evidence="1" id="KW-0472">Membrane</keyword>
<dbReference type="Pfam" id="PF10756">
    <property type="entry name" value="bPH_6"/>
    <property type="match status" value="1"/>
</dbReference>
<dbReference type="Proteomes" id="UP001501586">
    <property type="component" value="Unassembled WGS sequence"/>
</dbReference>
<evidence type="ECO:0000259" key="2">
    <source>
        <dbReference type="Pfam" id="PF10756"/>
    </source>
</evidence>
<dbReference type="InterPro" id="IPR019692">
    <property type="entry name" value="CFP-6_PH"/>
</dbReference>
<evidence type="ECO:0000313" key="4">
    <source>
        <dbReference type="Proteomes" id="UP001501586"/>
    </source>
</evidence>
<feature type="domain" description="Low molecular weight protein antigen 6 PH" evidence="2">
    <location>
        <begin position="72"/>
        <end position="140"/>
    </location>
</feature>
<evidence type="ECO:0000256" key="1">
    <source>
        <dbReference type="SAM" id="Phobius"/>
    </source>
</evidence>
<evidence type="ECO:0000313" key="3">
    <source>
        <dbReference type="EMBL" id="GAA4285434.1"/>
    </source>
</evidence>
<comment type="caution">
    <text evidence="3">The sequence shown here is derived from an EMBL/GenBank/DDBJ whole genome shotgun (WGS) entry which is preliminary data.</text>
</comment>
<accession>A0ABP8ENE3</accession>
<feature type="transmembrane region" description="Helical" evidence="1">
    <location>
        <begin position="50"/>
        <end position="74"/>
    </location>
</feature>
<sequence length="153" mass="16795">MAPAECETFRPYVLRPLTQVSAVAVLVGFAVLSYALTAGDWRAWHPLDAIWMNLIGVLLALGFWRLGAVAAFAAPDGLTVRNVVHTRKFEWAEIVGVTFSPRGDQAWPLLDLSDGETYAVMAIQSADGKRGFAACERLRRLVDIHGTPDVDDR</sequence>
<proteinExistence type="predicted"/>
<keyword evidence="1" id="KW-0812">Transmembrane</keyword>
<name>A0ABP8ENE3_9MICO</name>
<organism evidence="3 4">
    <name type="scientific">Brevibacterium daeguense</name>
    <dbReference type="NCBI Taxonomy" id="909936"/>
    <lineage>
        <taxon>Bacteria</taxon>
        <taxon>Bacillati</taxon>
        <taxon>Actinomycetota</taxon>
        <taxon>Actinomycetes</taxon>
        <taxon>Micrococcales</taxon>
        <taxon>Brevibacteriaceae</taxon>
        <taxon>Brevibacterium</taxon>
    </lineage>
</organism>
<keyword evidence="4" id="KW-1185">Reference proteome</keyword>
<dbReference type="RefSeq" id="WP_236863273.1">
    <property type="nucleotide sequence ID" value="NZ_BAABAZ010000012.1"/>
</dbReference>
<keyword evidence="1" id="KW-1133">Transmembrane helix</keyword>